<dbReference type="InterPro" id="IPR019554">
    <property type="entry name" value="Soluble_ligand-bd"/>
</dbReference>
<keyword evidence="2" id="KW-0812">Transmembrane</keyword>
<evidence type="ECO:0000313" key="5">
    <source>
        <dbReference type="EMBL" id="AGF79916.1"/>
    </source>
</evidence>
<evidence type="ECO:0000259" key="3">
    <source>
        <dbReference type="Pfam" id="PF02563"/>
    </source>
</evidence>
<evidence type="ECO:0000313" key="6">
    <source>
        <dbReference type="Proteomes" id="UP000011721"/>
    </source>
</evidence>
<dbReference type="STRING" id="1167006.UWK_03399"/>
<dbReference type="InterPro" id="IPR049712">
    <property type="entry name" value="Poly_export"/>
</dbReference>
<keyword evidence="2" id="KW-0472">Membrane</keyword>
<accession>M1PUB3</accession>
<evidence type="ECO:0000256" key="2">
    <source>
        <dbReference type="SAM" id="Phobius"/>
    </source>
</evidence>
<feature type="transmembrane region" description="Helical" evidence="2">
    <location>
        <begin position="12"/>
        <end position="30"/>
    </location>
</feature>
<dbReference type="Gene3D" id="3.30.1950.10">
    <property type="entry name" value="wza like domain"/>
    <property type="match status" value="1"/>
</dbReference>
<feature type="domain" description="Soluble ligand binding" evidence="4">
    <location>
        <begin position="127"/>
        <end position="177"/>
    </location>
</feature>
<feature type="domain" description="Soluble ligand binding" evidence="4">
    <location>
        <begin position="225"/>
        <end position="273"/>
    </location>
</feature>
<sequence>MNLVFQTIKLQRFLYTICFVFLFSLSLIAANANASTQNNEVIIDNGDLLYVVIPKEITSEFSPTEKNYFKEKVEVDRHGFIFLPSQGNIKISGHTTKQISDILTNNLPKYLSKSDRASVNLIEKRHYVQILGNVSAPGWYNIPESANIQTILSQAGGASENADLSKVSISRIEDGKHQKITADIQQYLLKGDPLILPPLHENDTVFVPLFDTIADTGKSVSDTSKVRIFGAVNNPGIYPAPEGMSFLDLLITAHGETVSADLTNIKIIRAGGGKDTFNMQALLDSDGSMESSAFPIIKGGDIVHVPRKVLVTNDGRNNSLAVQQTITITGPGSSNRGLRAFTSPMTPLEAISQAGGVSDFADTNDMFIIRRVDGKQQNLPYNYDKALEGKEPDVDFQLQAGDIIYIP</sequence>
<dbReference type="AlphaFoldDB" id="M1PUB3"/>
<proteinExistence type="predicted"/>
<dbReference type="PANTHER" id="PTHR33619">
    <property type="entry name" value="POLYSACCHARIDE EXPORT PROTEIN GFCE-RELATED"/>
    <property type="match status" value="1"/>
</dbReference>
<organism evidence="5 6">
    <name type="scientific">Desulfocapsa sulfexigens (strain DSM 10523 / SB164P1)</name>
    <dbReference type="NCBI Taxonomy" id="1167006"/>
    <lineage>
        <taxon>Bacteria</taxon>
        <taxon>Pseudomonadati</taxon>
        <taxon>Thermodesulfobacteriota</taxon>
        <taxon>Desulfobulbia</taxon>
        <taxon>Desulfobulbales</taxon>
        <taxon>Desulfocapsaceae</taxon>
        <taxon>Desulfocapsa</taxon>
    </lineage>
</organism>
<dbReference type="Proteomes" id="UP000011721">
    <property type="component" value="Chromosome"/>
</dbReference>
<dbReference type="eggNOG" id="COG1596">
    <property type="taxonomic scope" value="Bacteria"/>
</dbReference>
<evidence type="ECO:0000256" key="1">
    <source>
        <dbReference type="ARBA" id="ARBA00022729"/>
    </source>
</evidence>
<name>M1PUB3_DESSD</name>
<dbReference type="InterPro" id="IPR003715">
    <property type="entry name" value="Poly_export_N"/>
</dbReference>
<protein>
    <submittedName>
        <fullName evidence="5">Periplasmic protein involved in polysaccharide export</fullName>
    </submittedName>
</protein>
<feature type="domain" description="Polysaccharide export protein N-terminal" evidence="3">
    <location>
        <begin position="37"/>
        <end position="113"/>
    </location>
</feature>
<dbReference type="PANTHER" id="PTHR33619:SF3">
    <property type="entry name" value="POLYSACCHARIDE EXPORT PROTEIN GFCE-RELATED"/>
    <property type="match status" value="1"/>
</dbReference>
<reference evidence="6" key="1">
    <citation type="journal article" date="2013" name="Stand. Genomic Sci.">
        <title>Complete genome sequence of Desulfocapsa sulfexigens, a marine deltaproteobacterium specialized in disproportionating inorganic sulfur compounds.</title>
        <authorList>
            <person name="Finster K.W."/>
            <person name="Kjeldsen K.U."/>
            <person name="Kube M."/>
            <person name="Reinhardt R."/>
            <person name="Mussmann M."/>
            <person name="Amann R."/>
            <person name="Schreiber L."/>
        </authorList>
    </citation>
    <scope>NUCLEOTIDE SEQUENCE [LARGE SCALE GENOMIC DNA]</scope>
    <source>
        <strain evidence="6">DSM 10523 / SB164P1</strain>
    </source>
</reference>
<keyword evidence="1" id="KW-0732">Signal</keyword>
<dbReference type="EMBL" id="CP003985">
    <property type="protein sequence ID" value="AGF79916.1"/>
    <property type="molecule type" value="Genomic_DNA"/>
</dbReference>
<dbReference type="Gene3D" id="3.10.560.10">
    <property type="entry name" value="Outer membrane lipoprotein wza domain like"/>
    <property type="match status" value="3"/>
</dbReference>
<gene>
    <name evidence="5" type="ordered locus">UWK_03399</name>
</gene>
<dbReference type="Pfam" id="PF10531">
    <property type="entry name" value="SLBB"/>
    <property type="match status" value="3"/>
</dbReference>
<dbReference type="KEGG" id="dsf:UWK_03399"/>
<feature type="domain" description="Soluble ligand binding" evidence="4">
    <location>
        <begin position="341"/>
        <end position="376"/>
    </location>
</feature>
<evidence type="ECO:0000259" key="4">
    <source>
        <dbReference type="Pfam" id="PF10531"/>
    </source>
</evidence>
<dbReference type="RefSeq" id="WP_015405598.1">
    <property type="nucleotide sequence ID" value="NC_020304.1"/>
</dbReference>
<keyword evidence="6" id="KW-1185">Reference proteome</keyword>
<keyword evidence="2" id="KW-1133">Transmembrane helix</keyword>
<dbReference type="HOGENOM" id="CLU_675658_0_0_7"/>
<dbReference type="Pfam" id="PF02563">
    <property type="entry name" value="Poly_export"/>
    <property type="match status" value="1"/>
</dbReference>
<dbReference type="OrthoDB" id="9815244at2"/>
<dbReference type="GO" id="GO:0015159">
    <property type="term" value="F:polysaccharide transmembrane transporter activity"/>
    <property type="evidence" value="ECO:0007669"/>
    <property type="project" value="InterPro"/>
</dbReference>